<evidence type="ECO:0000256" key="2">
    <source>
        <dbReference type="ARBA" id="ARBA00004496"/>
    </source>
</evidence>
<accession>A0AAD9DB11</accession>
<dbReference type="AlphaFoldDB" id="A0AAD9DB11"/>
<dbReference type="PANTHER" id="PTHR31250:SF27">
    <property type="entry name" value="IQ DOMAIN-CONTAINING PROTEIN IQM5"/>
    <property type="match status" value="1"/>
</dbReference>
<feature type="region of interest" description="Disordered" evidence="5">
    <location>
        <begin position="227"/>
        <end position="270"/>
    </location>
</feature>
<evidence type="ECO:0000313" key="6">
    <source>
        <dbReference type="EMBL" id="KAK1740772.1"/>
    </source>
</evidence>
<feature type="region of interest" description="Disordered" evidence="5">
    <location>
        <begin position="364"/>
        <end position="420"/>
    </location>
</feature>
<feature type="region of interest" description="Disordered" evidence="5">
    <location>
        <begin position="433"/>
        <end position="461"/>
    </location>
</feature>
<name>A0AAD9DB11_9STRA</name>
<dbReference type="GO" id="GO:0005634">
    <property type="term" value="C:nucleus"/>
    <property type="evidence" value="ECO:0007669"/>
    <property type="project" value="UniProtKB-SubCell"/>
</dbReference>
<feature type="compositionally biased region" description="Low complexity" evidence="5">
    <location>
        <begin position="1"/>
        <end position="13"/>
    </location>
</feature>
<dbReference type="EMBL" id="JATAAI010000015">
    <property type="protein sequence ID" value="KAK1740772.1"/>
    <property type="molecule type" value="Genomic_DNA"/>
</dbReference>
<evidence type="ECO:0000256" key="4">
    <source>
        <dbReference type="ARBA" id="ARBA00023242"/>
    </source>
</evidence>
<evidence type="ECO:0000256" key="1">
    <source>
        <dbReference type="ARBA" id="ARBA00004123"/>
    </source>
</evidence>
<comment type="subcellular location">
    <subcellularLocation>
        <location evidence="2">Cytoplasm</location>
    </subcellularLocation>
    <subcellularLocation>
        <location evidence="1">Nucleus</location>
    </subcellularLocation>
</comment>
<keyword evidence="4" id="KW-0539">Nucleus</keyword>
<keyword evidence="3" id="KW-0963">Cytoplasm</keyword>
<protein>
    <submittedName>
        <fullName evidence="6">IQ domain-containing protein-like protein</fullName>
    </submittedName>
</protein>
<dbReference type="GO" id="GO:0005737">
    <property type="term" value="C:cytoplasm"/>
    <property type="evidence" value="ECO:0007669"/>
    <property type="project" value="UniProtKB-SubCell"/>
</dbReference>
<organism evidence="6 7">
    <name type="scientific">Skeletonema marinoi</name>
    <dbReference type="NCBI Taxonomy" id="267567"/>
    <lineage>
        <taxon>Eukaryota</taxon>
        <taxon>Sar</taxon>
        <taxon>Stramenopiles</taxon>
        <taxon>Ochrophyta</taxon>
        <taxon>Bacillariophyta</taxon>
        <taxon>Coscinodiscophyceae</taxon>
        <taxon>Thalassiosirophycidae</taxon>
        <taxon>Thalassiosirales</taxon>
        <taxon>Skeletonemataceae</taxon>
        <taxon>Skeletonema</taxon>
        <taxon>Skeletonema marinoi-dohrnii complex</taxon>
    </lineage>
</organism>
<evidence type="ECO:0000313" key="7">
    <source>
        <dbReference type="Proteomes" id="UP001224775"/>
    </source>
</evidence>
<gene>
    <name evidence="6" type="ORF">QTG54_008867</name>
</gene>
<comment type="caution">
    <text evidence="6">The sequence shown here is derived from an EMBL/GenBank/DDBJ whole genome shotgun (WGS) entry which is preliminary data.</text>
</comment>
<feature type="compositionally biased region" description="Low complexity" evidence="5">
    <location>
        <begin position="376"/>
        <end position="398"/>
    </location>
</feature>
<dbReference type="Proteomes" id="UP001224775">
    <property type="component" value="Unassembled WGS sequence"/>
</dbReference>
<reference evidence="6" key="1">
    <citation type="submission" date="2023-06" db="EMBL/GenBank/DDBJ databases">
        <title>Survivors Of The Sea: Transcriptome response of Skeletonema marinoi to long-term dormancy.</title>
        <authorList>
            <person name="Pinder M.I.M."/>
            <person name="Kourtchenko O."/>
            <person name="Robertson E.K."/>
            <person name="Larsson T."/>
            <person name="Maumus F."/>
            <person name="Osuna-Cruz C.M."/>
            <person name="Vancaester E."/>
            <person name="Stenow R."/>
            <person name="Vandepoele K."/>
            <person name="Ploug H."/>
            <person name="Bruchert V."/>
            <person name="Godhe A."/>
            <person name="Topel M."/>
        </authorList>
    </citation>
    <scope>NUCLEOTIDE SEQUENCE</scope>
    <source>
        <strain evidence="6">R05AC</strain>
    </source>
</reference>
<dbReference type="InterPro" id="IPR044159">
    <property type="entry name" value="IQM"/>
</dbReference>
<evidence type="ECO:0000256" key="3">
    <source>
        <dbReference type="ARBA" id="ARBA00022490"/>
    </source>
</evidence>
<dbReference type="PANTHER" id="PTHR31250">
    <property type="entry name" value="IQ DOMAIN-CONTAINING PROTEIN IQM3"/>
    <property type="match status" value="1"/>
</dbReference>
<evidence type="ECO:0000256" key="5">
    <source>
        <dbReference type="SAM" id="MobiDB-lite"/>
    </source>
</evidence>
<proteinExistence type="predicted"/>
<feature type="compositionally biased region" description="Low complexity" evidence="5">
    <location>
        <begin position="21"/>
        <end position="35"/>
    </location>
</feature>
<feature type="compositionally biased region" description="Low complexity" evidence="5">
    <location>
        <begin position="444"/>
        <end position="453"/>
    </location>
</feature>
<sequence>MEMATTTTTTSTTSEEHGESIESAENNSSSSCGGERLQKRCSESSSTPHITGDHVDSVIAAPSTIDTYSSSNNTNNTIIMEALPLRKHTSSTDNMMDISFVNLREEDADILELGVEEKRMQDLADFDQDGRRLEATSHHRLSSASLTDLVEGLSLEGCSFDHHHHHDDTTNSDVSSNNNNNTASCDIIAVGSGASPIRRSIHEDSMPVIAEDSSISIPHSSSCCTAEGIFREGGQPQDDTAEQQGTEQHEENEDDYFVGLSSPESQPKDKVTADEVDIEALALRIASGRAHNRSVSFDRRMIESAQFAEAVGEDPSLLLQKIIEQDSSSDFDDDDIDEEGDMLGGEEEFMEELQDYKASTIETVGSSDVDGDEDAAAGSSSSPDVAAASSLSSPSSEENNNTEPKCVSTDLSRVSPKEEEEVCNRLMIERKQSFDRKDTEDSQLLSNNSALSAPPTPLPSPAKARISPFTSFHPPYVDWKFQRQHSSSASLDGHRFHPTMAQTNNNDAADFRGIRLPEITKRGVARGNYAQLHRKAWLEVSDKHHRYGKNLRMYYKHWESLGHPYHMFFDWLDAKGEAQGTELPNLPEIPRSVLDSDTVQYITDPGISASYALDIVADPADGSAYVIDRRSQTPICTGKEGWIFVLRDHVFYGSQKVIAPNKVEASTNNTDEKNNATTKSRQRFHHSSFFGGKAVASAGIFLTNEQGRLTHLYPHSGHYRPGEAHVQRVLFFMQQLGVELSTFVVDMQQLFKVSRKFAPKGGNGNDAVDNKENAGAVKQPTPQMKKAKKTDCLHLMCGLEIACFLAHKALMIERGVFHQIHKIRRIPPDGRSVRNILNHVN</sequence>
<keyword evidence="7" id="KW-1185">Reference proteome</keyword>
<feature type="region of interest" description="Disordered" evidence="5">
    <location>
        <begin position="1"/>
        <end position="55"/>
    </location>
</feature>